<organism evidence="4 5">
    <name type="scientific">Caligus rogercresseyi</name>
    <name type="common">Sea louse</name>
    <dbReference type="NCBI Taxonomy" id="217165"/>
    <lineage>
        <taxon>Eukaryota</taxon>
        <taxon>Metazoa</taxon>
        <taxon>Ecdysozoa</taxon>
        <taxon>Arthropoda</taxon>
        <taxon>Crustacea</taxon>
        <taxon>Multicrustacea</taxon>
        <taxon>Hexanauplia</taxon>
        <taxon>Copepoda</taxon>
        <taxon>Siphonostomatoida</taxon>
        <taxon>Caligidae</taxon>
        <taxon>Caligus</taxon>
    </lineage>
</organism>
<accession>A0A7T8QTQ1</accession>
<keyword evidence="5" id="KW-1185">Reference proteome</keyword>
<dbReference type="InterPro" id="IPR053164">
    <property type="entry name" value="IS1016-like_transposase"/>
</dbReference>
<dbReference type="EMBL" id="CP045894">
    <property type="protein sequence ID" value="QQP54666.1"/>
    <property type="molecule type" value="Genomic_DNA"/>
</dbReference>
<proteinExistence type="predicted"/>
<evidence type="ECO:0000313" key="4">
    <source>
        <dbReference type="EMBL" id="QQP54679.1"/>
    </source>
</evidence>
<name>A0A7T8QTQ1_CALRO</name>
<gene>
    <name evidence="2" type="ORF">FKW44_007402</name>
    <name evidence="3" type="ORF">FKW44_007573</name>
    <name evidence="4" type="ORF">FKW44_007587</name>
</gene>
<evidence type="ECO:0000259" key="1">
    <source>
        <dbReference type="SMART" id="SM01126"/>
    </source>
</evidence>
<dbReference type="Pfam" id="PF12762">
    <property type="entry name" value="DDE_Tnp_IS1595"/>
    <property type="match status" value="1"/>
</dbReference>
<feature type="domain" description="ISXO2-like transposase" evidence="1">
    <location>
        <begin position="123"/>
        <end position="268"/>
    </location>
</feature>
<dbReference type="AlphaFoldDB" id="A0A7T8QTQ1"/>
<evidence type="ECO:0000313" key="3">
    <source>
        <dbReference type="EMBL" id="QQP54666.1"/>
    </source>
</evidence>
<dbReference type="PANTHER" id="PTHR47163">
    <property type="entry name" value="DDE_TNP_IS1595 DOMAIN-CONTAINING PROTEIN"/>
    <property type="match status" value="1"/>
</dbReference>
<dbReference type="EMBL" id="CP045894">
    <property type="protein sequence ID" value="QQP54541.1"/>
    <property type="molecule type" value="Genomic_DNA"/>
</dbReference>
<evidence type="ECO:0000313" key="2">
    <source>
        <dbReference type="EMBL" id="QQP54541.1"/>
    </source>
</evidence>
<sequence>MDFRLFVDEDIAVAFCRDRGLITRTLICPSCLASCKETKHKGKIVFRCTKKVCQKVFSILIDSIFAKCRLPITKILHILYLWSCPRPVRDVVREVGVTKTTVVDWGKTFRAICTRHLRQHSVPLGGPGRIVEIDESKFGNRKYNRGRVIDGHWVFGGVERGPGGACFLLEVEDRSVGTLLPMITDRIAQGSTIMSDGFATYRRISDLGYNHLTVIHKRNFVDPLTGAHTQSIESLWAQVKKFMRQIDVMNTSRELFQSYLDQFCVRRLLSNSDIFNKMLDLIAEQYHPPIGIGLD</sequence>
<dbReference type="NCBIfam" id="NF033547">
    <property type="entry name" value="transpos_IS1595"/>
    <property type="match status" value="1"/>
</dbReference>
<dbReference type="InterPro" id="IPR024445">
    <property type="entry name" value="Tnp_ISXO2-like"/>
</dbReference>
<reference evidence="4" key="2">
    <citation type="journal article" name="Sci. Data">
        <title>Chromosome-scale genome assembly of the sea louse Caligus rogercresseyi by SMRT sequencing and Hi-C analysis.</title>
        <authorList>
            <person name="Gallardo-Escarate C."/>
            <person name="Valenzuela-Munoz V."/>
            <person name="Nunez-Acuna G."/>
            <person name="Valenzuela-Miranda D."/>
            <person name="Goncalves A.T."/>
            <person name="Escobar-Sepulveda H."/>
            <person name="Liachko I."/>
            <person name="Nelson B."/>
            <person name="Roberts S."/>
            <person name="Warren W."/>
        </authorList>
    </citation>
    <scope>NUCLEOTIDE SEQUENCE</scope>
    <source>
        <tissue evidence="4">Whole tissue</tissue>
    </source>
</reference>
<dbReference type="Proteomes" id="UP000595437">
    <property type="component" value="Chromosome 5"/>
</dbReference>
<protein>
    <submittedName>
        <fullName evidence="4">LOC101846883</fullName>
    </submittedName>
</protein>
<evidence type="ECO:0000313" key="5">
    <source>
        <dbReference type="Proteomes" id="UP000595437"/>
    </source>
</evidence>
<reference evidence="5" key="1">
    <citation type="submission" date="2021-01" db="EMBL/GenBank/DDBJ databases">
        <title>Caligus Genome Assembly.</title>
        <authorList>
            <person name="Gallardo-Escarate C."/>
        </authorList>
    </citation>
    <scope>NUCLEOTIDE SEQUENCE [LARGE SCALE GENOMIC DNA]</scope>
</reference>
<dbReference type="SMART" id="SM01126">
    <property type="entry name" value="DDE_Tnp_IS1595"/>
    <property type="match status" value="1"/>
</dbReference>
<dbReference type="PANTHER" id="PTHR47163:SF2">
    <property type="entry name" value="SI:DKEY-17M8.2"/>
    <property type="match status" value="1"/>
</dbReference>
<dbReference type="EMBL" id="CP045894">
    <property type="protein sequence ID" value="QQP54679.1"/>
    <property type="molecule type" value="Genomic_DNA"/>
</dbReference>
<dbReference type="OrthoDB" id="6379547at2759"/>